<dbReference type="eggNOG" id="COG3537">
    <property type="taxonomic scope" value="Bacteria"/>
</dbReference>
<keyword evidence="3" id="KW-0106">Calcium</keyword>
<evidence type="ECO:0000259" key="5">
    <source>
        <dbReference type="Pfam" id="PF17678"/>
    </source>
</evidence>
<dbReference type="Gene3D" id="1.20.1610.10">
    <property type="entry name" value="alpha-1,2-mannosidases domains"/>
    <property type="match status" value="1"/>
</dbReference>
<proteinExistence type="predicted"/>
<dbReference type="OrthoDB" id="9762711at2"/>
<dbReference type="Proteomes" id="UP000004913">
    <property type="component" value="Unassembled WGS sequence"/>
</dbReference>
<dbReference type="InterPro" id="IPR008928">
    <property type="entry name" value="6-hairpin_glycosidase_sf"/>
</dbReference>
<feature type="domain" description="Glycosyl hydrolase family 92" evidence="4">
    <location>
        <begin position="288"/>
        <end position="771"/>
    </location>
</feature>
<dbReference type="Gene3D" id="1.20.1050.60">
    <property type="entry name" value="alpha-1,2-mannosidase"/>
    <property type="match status" value="1"/>
</dbReference>
<dbReference type="SUPFAM" id="SSF48208">
    <property type="entry name" value="Six-hairpin glycosidases"/>
    <property type="match status" value="1"/>
</dbReference>
<comment type="subunit">
    <text evidence="2">Monomer.</text>
</comment>
<dbReference type="InterPro" id="IPR014718">
    <property type="entry name" value="GH-type_carb-bd"/>
</dbReference>
<dbReference type="Gene3D" id="3.30.2080.10">
    <property type="entry name" value="GH92 mannosidase domain"/>
    <property type="match status" value="1"/>
</dbReference>
<feature type="domain" description="Glycosyl hydrolase family 92 N-terminal" evidence="5">
    <location>
        <begin position="28"/>
        <end position="282"/>
    </location>
</feature>
<dbReference type="FunFam" id="1.20.1050.60:FF:000001">
    <property type="entry name" value="Putative alpha-1,2-mannosidase"/>
    <property type="match status" value="1"/>
</dbReference>
<evidence type="ECO:0000256" key="3">
    <source>
        <dbReference type="ARBA" id="ARBA00022837"/>
    </source>
</evidence>
<accession>F5ISP8</accession>
<dbReference type="HOGENOM" id="CLU_003690_2_2_10"/>
<dbReference type="InterPro" id="IPR050883">
    <property type="entry name" value="PNGase"/>
</dbReference>
<dbReference type="STRING" id="742766.HMPREF9455_00115"/>
<evidence type="ECO:0008006" key="8">
    <source>
        <dbReference type="Google" id="ProtNLM"/>
    </source>
</evidence>
<reference evidence="6 7" key="1">
    <citation type="submission" date="2011-04" db="EMBL/GenBank/DDBJ databases">
        <title>The Genome Sequence of Dysgonomonas gadei ATCC BAA-286.</title>
        <authorList>
            <consortium name="The Broad Institute Genome Sequencing Platform"/>
            <person name="Earl A."/>
            <person name="Ward D."/>
            <person name="Feldgarden M."/>
            <person name="Gevers D."/>
            <person name="Pudlo N."/>
            <person name="Martens E."/>
            <person name="Allen-Vercoe E."/>
            <person name="Young S.K."/>
            <person name="Zeng Q."/>
            <person name="Gargeya S."/>
            <person name="Fitzgerald M."/>
            <person name="Haas B."/>
            <person name="Abouelleil A."/>
            <person name="Alvarado L."/>
            <person name="Arachchi H.M."/>
            <person name="Berlin A."/>
            <person name="Brown A."/>
            <person name="Chapman S.B."/>
            <person name="Chen Z."/>
            <person name="Dunbar C."/>
            <person name="Freedman E."/>
            <person name="Gearin G."/>
            <person name="Gellesch M."/>
            <person name="Goldberg J."/>
            <person name="Griggs A."/>
            <person name="Gujja S."/>
            <person name="Heiman D."/>
            <person name="Howarth C."/>
            <person name="Larson L."/>
            <person name="Lui A."/>
            <person name="MacDonald P.J.P."/>
            <person name="Mehta T."/>
            <person name="Montmayeur A."/>
            <person name="Murphy C."/>
            <person name="Neiman D."/>
            <person name="Pearson M."/>
            <person name="Priest M."/>
            <person name="Roberts A."/>
            <person name="Saif S."/>
            <person name="Shea T."/>
            <person name="Shenoy N."/>
            <person name="Sisk P."/>
            <person name="Stolte C."/>
            <person name="Sykes S."/>
            <person name="Yandava C."/>
            <person name="Wortman J."/>
            <person name="Nusbaum C."/>
            <person name="Birren B."/>
        </authorList>
    </citation>
    <scope>NUCLEOTIDE SEQUENCE [LARGE SCALE GENOMIC DNA]</scope>
    <source>
        <strain evidence="6 7">ATCC BAA-286</strain>
    </source>
</reference>
<dbReference type="EMBL" id="ADLV01000002">
    <property type="protein sequence ID" value="EGK01993.1"/>
    <property type="molecule type" value="Genomic_DNA"/>
</dbReference>
<dbReference type="GO" id="GO:0005829">
    <property type="term" value="C:cytosol"/>
    <property type="evidence" value="ECO:0007669"/>
    <property type="project" value="TreeGrafter"/>
</dbReference>
<dbReference type="RefSeq" id="WP_006797617.1">
    <property type="nucleotide sequence ID" value="NZ_GL891979.1"/>
</dbReference>
<dbReference type="FunFam" id="3.30.2080.10:FF:000001">
    <property type="entry name" value="Alpha-1,2-mannosidase subfamily"/>
    <property type="match status" value="1"/>
</dbReference>
<dbReference type="GO" id="GO:0006516">
    <property type="term" value="P:glycoprotein catabolic process"/>
    <property type="evidence" value="ECO:0007669"/>
    <property type="project" value="TreeGrafter"/>
</dbReference>
<dbReference type="InterPro" id="IPR005887">
    <property type="entry name" value="GH92_a_mannosidase_put"/>
</dbReference>
<dbReference type="GO" id="GO:0030246">
    <property type="term" value="F:carbohydrate binding"/>
    <property type="evidence" value="ECO:0007669"/>
    <property type="project" value="InterPro"/>
</dbReference>
<evidence type="ECO:0000256" key="2">
    <source>
        <dbReference type="ARBA" id="ARBA00011245"/>
    </source>
</evidence>
<comment type="cofactor">
    <cofactor evidence="1">
        <name>Ca(2+)</name>
        <dbReference type="ChEBI" id="CHEBI:29108"/>
    </cofactor>
</comment>
<dbReference type="AlphaFoldDB" id="F5ISP8"/>
<dbReference type="Gene3D" id="2.70.98.10">
    <property type="match status" value="1"/>
</dbReference>
<evidence type="ECO:0000259" key="4">
    <source>
        <dbReference type="Pfam" id="PF07971"/>
    </source>
</evidence>
<organism evidence="6 7">
    <name type="scientific">Dysgonomonas gadei ATCC BAA-286</name>
    <dbReference type="NCBI Taxonomy" id="742766"/>
    <lineage>
        <taxon>Bacteria</taxon>
        <taxon>Pseudomonadati</taxon>
        <taxon>Bacteroidota</taxon>
        <taxon>Bacteroidia</taxon>
        <taxon>Bacteroidales</taxon>
        <taxon>Dysgonomonadaceae</taxon>
        <taxon>Dysgonomonas</taxon>
    </lineage>
</organism>
<dbReference type="Pfam" id="PF07971">
    <property type="entry name" value="Glyco_hydro_92"/>
    <property type="match status" value="1"/>
</dbReference>
<evidence type="ECO:0000313" key="6">
    <source>
        <dbReference type="EMBL" id="EGK01993.1"/>
    </source>
</evidence>
<evidence type="ECO:0000256" key="1">
    <source>
        <dbReference type="ARBA" id="ARBA00001913"/>
    </source>
</evidence>
<dbReference type="Pfam" id="PF17678">
    <property type="entry name" value="Glyco_hydro_92N"/>
    <property type="match status" value="1"/>
</dbReference>
<dbReference type="GO" id="GO:0005975">
    <property type="term" value="P:carbohydrate metabolic process"/>
    <property type="evidence" value="ECO:0007669"/>
    <property type="project" value="InterPro"/>
</dbReference>
<protein>
    <recommendedName>
        <fullName evidence="8">Alpha-1,2-mannosidase</fullName>
    </recommendedName>
</protein>
<evidence type="ECO:0000313" key="7">
    <source>
        <dbReference type="Proteomes" id="UP000004913"/>
    </source>
</evidence>
<dbReference type="PANTHER" id="PTHR12143">
    <property type="entry name" value="PEPTIDE N-GLYCANASE PNGASE -RELATED"/>
    <property type="match status" value="1"/>
</dbReference>
<name>F5ISP8_9BACT</name>
<keyword evidence="7" id="KW-1185">Reference proteome</keyword>
<dbReference type="InterPro" id="IPR041371">
    <property type="entry name" value="GH92_N"/>
</dbReference>
<dbReference type="GO" id="GO:0000224">
    <property type="term" value="F:peptide-N4-(N-acetyl-beta-glucosaminyl)asparagine amidase activity"/>
    <property type="evidence" value="ECO:0007669"/>
    <property type="project" value="TreeGrafter"/>
</dbReference>
<dbReference type="PANTHER" id="PTHR12143:SF39">
    <property type="entry name" value="SECRETED PROTEIN"/>
    <property type="match status" value="1"/>
</dbReference>
<dbReference type="NCBIfam" id="TIGR01180">
    <property type="entry name" value="aman2_put"/>
    <property type="match status" value="1"/>
</dbReference>
<gene>
    <name evidence="6" type="ORF">HMPREF9455_00115</name>
</gene>
<dbReference type="InterPro" id="IPR012939">
    <property type="entry name" value="Glyco_hydro_92"/>
</dbReference>
<comment type="caution">
    <text evidence="6">The sequence shown here is derived from an EMBL/GenBank/DDBJ whole genome shotgun (WGS) entry which is preliminary data.</text>
</comment>
<sequence length="774" mass="89145">MKRRVTLIIIFTIVAASLYPQEKQPVDWVDPFIGTTNFGTTNPGAVVPNGMMSVVPFNVMGSKDNAFDKDTRWWSTPYEYNNVFFTGYSHVNLSGVGCPDLGSLLIMPTMGELDVDYHHYGSRYIREEATPGYYSNRLTKYDILTEVTSTTRVGVHRYTFPKGQANILLNLGQGLTNESGAFVRFNGSDEVEGMKMLGTFCYNSQAVFPVYFVMRIAKTPSQSGLWKKQRLMDGVKAQWDPDHGRYKIYDGYQKDIAGDDVGAWFSFDLPEEEQIEVQIGVSFVSIENARLNLDKETKDKNFDTIYAGAREKWNNDLSRILVEGGTDEQKTVFYTALYHTLIHPNVLNDVNGEYPAMEGNKILKTDNTRYTVFSLWDTYRNLHQLMTLVWPDRQMDMVRSMIDMYKEWGWMPKWELYGRETWTMEGDPSIPVITDTWLKGLRDFDIETAYKAFYKSATMEGISYSTDTIRKGGALPDSYYASLKGDFNRMRPDNSDYMRLGYVPLRSEFDNSVSHALEYYVADHLLSRLAEALDKKEDADLFRERSLGYKNYYSSEYGTFRPKLVNETFLYPFNPDQGMNFEENPGFHEGSAWNYTFYVPHDVEGLAKLMGGKRKFIDKLEMVFDKGYYDPANEPDIAYPYLFSYFKGEEWRTQRHVRRLLDKHYTTKPDGIPGNDDAGTMSAWAVFSMMGFYPDCPGEPSYTLTSPVFDRITIKLDERYWKQGELVIESNRNNESAIYIKNIAVGGKPFGNYRISHQELINAGKITLNLKQEK</sequence>